<organism evidence="2 3">
    <name type="scientific">Citrus x changshan-huyou</name>
    <dbReference type="NCBI Taxonomy" id="2935761"/>
    <lineage>
        <taxon>Eukaryota</taxon>
        <taxon>Viridiplantae</taxon>
        <taxon>Streptophyta</taxon>
        <taxon>Embryophyta</taxon>
        <taxon>Tracheophyta</taxon>
        <taxon>Spermatophyta</taxon>
        <taxon>Magnoliopsida</taxon>
        <taxon>eudicotyledons</taxon>
        <taxon>Gunneridae</taxon>
        <taxon>Pentapetalae</taxon>
        <taxon>rosids</taxon>
        <taxon>malvids</taxon>
        <taxon>Sapindales</taxon>
        <taxon>Rutaceae</taxon>
        <taxon>Aurantioideae</taxon>
        <taxon>Citrus</taxon>
    </lineage>
</organism>
<evidence type="ECO:0000313" key="2">
    <source>
        <dbReference type="EMBL" id="KAK9192388.1"/>
    </source>
</evidence>
<name>A0AAP0QH59_9ROSI</name>
<evidence type="ECO:0000313" key="3">
    <source>
        <dbReference type="Proteomes" id="UP001428341"/>
    </source>
</evidence>
<protein>
    <submittedName>
        <fullName evidence="2">Uncharacterized protein</fullName>
    </submittedName>
</protein>
<feature type="compositionally biased region" description="Basic residues" evidence="1">
    <location>
        <begin position="92"/>
        <end position="103"/>
    </location>
</feature>
<accession>A0AAP0QH59</accession>
<keyword evidence="3" id="KW-1185">Reference proteome</keyword>
<dbReference type="Proteomes" id="UP001428341">
    <property type="component" value="Unassembled WGS sequence"/>
</dbReference>
<comment type="caution">
    <text evidence="2">The sequence shown here is derived from an EMBL/GenBank/DDBJ whole genome shotgun (WGS) entry which is preliminary data.</text>
</comment>
<proteinExistence type="predicted"/>
<dbReference type="EMBL" id="JBCGBO010000006">
    <property type="protein sequence ID" value="KAK9192388.1"/>
    <property type="molecule type" value="Genomic_DNA"/>
</dbReference>
<feature type="region of interest" description="Disordered" evidence="1">
    <location>
        <begin position="80"/>
        <end position="103"/>
    </location>
</feature>
<dbReference type="AlphaFoldDB" id="A0AAP0QH59"/>
<gene>
    <name evidence="2" type="ORF">WN944_003078</name>
</gene>
<evidence type="ECO:0000256" key="1">
    <source>
        <dbReference type="SAM" id="MobiDB-lite"/>
    </source>
</evidence>
<sequence length="103" mass="11819">MVSVVKGCYHFVGLTMKMLSDDGNEHEEYGVNKLNFDATEEEIEKLRKEYHIPDDITLSCHREHSSAKHIPTETATILIEELSDEEGEPHSKKPRRAMHKNEG</sequence>
<reference evidence="2 3" key="1">
    <citation type="submission" date="2024-05" db="EMBL/GenBank/DDBJ databases">
        <title>Haplotype-resolved chromosome-level genome assembly of Huyou (Citrus changshanensis).</title>
        <authorList>
            <person name="Miao C."/>
            <person name="Chen W."/>
            <person name="Wu Y."/>
            <person name="Wang L."/>
            <person name="Zhao S."/>
            <person name="Grierson D."/>
            <person name="Xu C."/>
            <person name="Chen K."/>
        </authorList>
    </citation>
    <scope>NUCLEOTIDE SEQUENCE [LARGE SCALE GENOMIC DNA]</scope>
    <source>
        <strain evidence="2">01-14</strain>
        <tissue evidence="2">Leaf</tissue>
    </source>
</reference>